<evidence type="ECO:0000256" key="1">
    <source>
        <dbReference type="SAM" id="MobiDB-lite"/>
    </source>
</evidence>
<dbReference type="OrthoDB" id="9985462at2"/>
<reference evidence="2 3" key="1">
    <citation type="submission" date="2019-03" db="EMBL/GenBank/DDBJ databases">
        <title>Genomic Encyclopedia of Archaeal and Bacterial Type Strains, Phase II (KMG-II): from individual species to whole genera.</title>
        <authorList>
            <person name="Goeker M."/>
        </authorList>
    </citation>
    <scope>NUCLEOTIDE SEQUENCE [LARGE SCALE GENOMIC DNA]</scope>
    <source>
        <strain evidence="2 3">DSM 24782</strain>
    </source>
</reference>
<dbReference type="RefSeq" id="WP_133765151.1">
    <property type="nucleotide sequence ID" value="NZ_BAAARP010000001.1"/>
</dbReference>
<accession>A0A4R7FRS0</accession>
<organism evidence="2 3">
    <name type="scientific">Amnibacterium kyonggiense</name>
    <dbReference type="NCBI Taxonomy" id="595671"/>
    <lineage>
        <taxon>Bacteria</taxon>
        <taxon>Bacillati</taxon>
        <taxon>Actinomycetota</taxon>
        <taxon>Actinomycetes</taxon>
        <taxon>Micrococcales</taxon>
        <taxon>Microbacteriaceae</taxon>
        <taxon>Amnibacterium</taxon>
    </lineage>
</organism>
<name>A0A4R7FRS0_9MICO</name>
<dbReference type="AlphaFoldDB" id="A0A4R7FRS0"/>
<protein>
    <submittedName>
        <fullName evidence="2">Uncharacterized protein</fullName>
    </submittedName>
</protein>
<evidence type="ECO:0000313" key="3">
    <source>
        <dbReference type="Proteomes" id="UP000295344"/>
    </source>
</evidence>
<proteinExistence type="predicted"/>
<feature type="region of interest" description="Disordered" evidence="1">
    <location>
        <begin position="1"/>
        <end position="40"/>
    </location>
</feature>
<sequence>MTQKHSSGMKPWTHLTDFEKPFDQTNGAVDFDSPDKHDAEDVESRMLARGVASNAANVGLTGGF</sequence>
<gene>
    <name evidence="2" type="ORF">CLV52_0991</name>
</gene>
<comment type="caution">
    <text evidence="2">The sequence shown here is derived from an EMBL/GenBank/DDBJ whole genome shotgun (WGS) entry which is preliminary data.</text>
</comment>
<keyword evidence="3" id="KW-1185">Reference proteome</keyword>
<dbReference type="EMBL" id="SOAM01000001">
    <property type="protein sequence ID" value="TDS80428.1"/>
    <property type="molecule type" value="Genomic_DNA"/>
</dbReference>
<dbReference type="Proteomes" id="UP000295344">
    <property type="component" value="Unassembled WGS sequence"/>
</dbReference>
<evidence type="ECO:0000313" key="2">
    <source>
        <dbReference type="EMBL" id="TDS80428.1"/>
    </source>
</evidence>